<evidence type="ECO:0000256" key="5">
    <source>
        <dbReference type="ARBA" id="ARBA00022840"/>
    </source>
</evidence>
<comment type="function">
    <text evidence="6">Diadenylate cyclase that catalyzes the condensation of 2 ATP molecules into cyclic di-AMP (c-di-AMP). c-di-AMP is a second messenger for intracellular signal transduction involved in the control of important regulatory processes such as osmoregulation.</text>
</comment>
<keyword evidence="6" id="KW-0464">Manganese</keyword>
<evidence type="ECO:0000256" key="6">
    <source>
        <dbReference type="HAMAP-Rule" id="MF_00840"/>
    </source>
</evidence>
<dbReference type="AlphaFoldDB" id="D7EBG1"/>
<dbReference type="SUPFAM" id="SSF143597">
    <property type="entry name" value="YojJ-like"/>
    <property type="match status" value="1"/>
</dbReference>
<sequence>MVIKKTIVKTALDLAEKLEAEAIIVSGDIEIKDLTTSLPVYFAHRRPKSIIDYLVSTSSEQQERGKEIADKITQEVAGNTKNVENVAAIEHLLGELERGVVVGIVETRDSSSIIVHDLSESPLIKAMRECEERVSPEVMRAVLTIAFDIAATGREGSQIGTAFIIGDVDEVMSRSHQMILNPYAGHSKPNRDILNKQNWESIKEFSQLDGVFVVSEDGVIEAAGKYLDVDAKDLVINKGLGGRHVSAAAITRDTVAIAITVSESGGIVRVYKDGKETLCIESTKRAFKQMLPE</sequence>
<dbReference type="HOGENOM" id="CLU_063222_0_0_2"/>
<evidence type="ECO:0000256" key="4">
    <source>
        <dbReference type="ARBA" id="ARBA00022741"/>
    </source>
</evidence>
<keyword evidence="4 6" id="KW-0547">Nucleotide-binding</keyword>
<dbReference type="Gene3D" id="3.40.1700.10">
    <property type="entry name" value="DNA integrity scanning protein, DisA, N-terminal domain"/>
    <property type="match status" value="1"/>
</dbReference>
<dbReference type="GO" id="GO:0004016">
    <property type="term" value="F:adenylate cyclase activity"/>
    <property type="evidence" value="ECO:0007669"/>
    <property type="project" value="UniProtKB-UniRule"/>
</dbReference>
<dbReference type="InterPro" id="IPR036888">
    <property type="entry name" value="DNA_integrity_DisA_N_sf"/>
</dbReference>
<evidence type="ECO:0000256" key="1">
    <source>
        <dbReference type="ARBA" id="ARBA00000877"/>
    </source>
</evidence>
<evidence type="ECO:0000313" key="8">
    <source>
        <dbReference type="EMBL" id="ADI74803.1"/>
    </source>
</evidence>
<dbReference type="GO" id="GO:0106408">
    <property type="term" value="F:diadenylate cyclase activity"/>
    <property type="evidence" value="ECO:0007669"/>
    <property type="project" value="UniProtKB-EC"/>
</dbReference>
<dbReference type="InterPro" id="IPR003390">
    <property type="entry name" value="DNA_integrity_scan_DisA_N"/>
</dbReference>
<dbReference type="EC" id="2.7.7.85" evidence="6"/>
<dbReference type="InterPro" id="IPR048546">
    <property type="entry name" value="DacZ_A"/>
</dbReference>
<name>D7EBG1_METEZ</name>
<dbReference type="PANTHER" id="PTHR34185:SF1">
    <property type="entry name" value="DIADENYLATE CYCLASE"/>
    <property type="match status" value="1"/>
</dbReference>
<proteinExistence type="inferred from homology"/>
<keyword evidence="9" id="KW-1185">Reference proteome</keyword>
<evidence type="ECO:0000259" key="7">
    <source>
        <dbReference type="PROSITE" id="PS51794"/>
    </source>
</evidence>
<dbReference type="FunFam" id="3.40.1700.10:FF:000005">
    <property type="entry name" value="Diadenylate cyclase"/>
    <property type="match status" value="1"/>
</dbReference>
<dbReference type="PIRSF" id="PIRSF019073">
    <property type="entry name" value="UCP019073"/>
    <property type="match status" value="1"/>
</dbReference>
<feature type="domain" description="DAC" evidence="7">
    <location>
        <begin position="124"/>
        <end position="282"/>
    </location>
</feature>
<dbReference type="OrthoDB" id="85944at2157"/>
<dbReference type="RefSeq" id="WP_013195368.1">
    <property type="nucleotide sequence ID" value="NC_014253.1"/>
</dbReference>
<keyword evidence="2 6" id="KW-0808">Transferase</keyword>
<dbReference type="GO" id="GO:0005524">
    <property type="term" value="F:ATP binding"/>
    <property type="evidence" value="ECO:0007669"/>
    <property type="project" value="UniProtKB-UniRule"/>
</dbReference>
<dbReference type="PANTHER" id="PTHR34185">
    <property type="entry name" value="DIADENYLATE CYCLASE"/>
    <property type="match status" value="1"/>
</dbReference>
<evidence type="ECO:0000256" key="3">
    <source>
        <dbReference type="ARBA" id="ARBA00022695"/>
    </source>
</evidence>
<dbReference type="STRING" id="644295.Metev_1973"/>
<dbReference type="GeneID" id="9347632"/>
<accession>D7EBG1</accession>
<dbReference type="Proteomes" id="UP000000391">
    <property type="component" value="Chromosome"/>
</dbReference>
<comment type="cofactor">
    <cofactor evidence="6">
        <name>Mn(2+)</name>
        <dbReference type="ChEBI" id="CHEBI:29035"/>
    </cofactor>
</comment>
<comment type="similarity">
    <text evidence="6">Belongs to the adenylate cyclase family. DacZ subfamily.</text>
</comment>
<dbReference type="InterPro" id="IPR014499">
    <property type="entry name" value="DAC_DacZ"/>
</dbReference>
<dbReference type="Pfam" id="PF21754">
    <property type="entry name" value="DacZ_A"/>
    <property type="match status" value="1"/>
</dbReference>
<gene>
    <name evidence="6" type="primary">dacZ</name>
    <name evidence="8" type="ordered locus">Metev_1973</name>
</gene>
<dbReference type="HAMAP" id="MF_00840">
    <property type="entry name" value="DacZ"/>
    <property type="match status" value="1"/>
</dbReference>
<reference evidence="8 9" key="1">
    <citation type="submission" date="2010-06" db="EMBL/GenBank/DDBJ databases">
        <title>Complete sequence chromosome of Methanohalobium evestigatum Z-7303.</title>
        <authorList>
            <consortium name="US DOE Joint Genome Institute"/>
            <person name="Lucas S."/>
            <person name="Copeland A."/>
            <person name="Lapidus A."/>
            <person name="Cheng J.-F."/>
            <person name="Bruce D."/>
            <person name="Goodwin L."/>
            <person name="Pitluck S."/>
            <person name="Saunders E."/>
            <person name="Detter J.C."/>
            <person name="Han C."/>
            <person name="Tapia R."/>
            <person name="Land M."/>
            <person name="Hauser L."/>
            <person name="Kyrpides N."/>
            <person name="Mikhailova N."/>
            <person name="Sieprawska-Lupa M."/>
            <person name="Whitman W.B."/>
            <person name="Anderson I."/>
            <person name="Woyke T."/>
        </authorList>
    </citation>
    <scope>NUCLEOTIDE SEQUENCE [LARGE SCALE GENOMIC DNA]</scope>
    <source>
        <strain evidence="9">ATCC BAA-1072 / DSM 3721 / NBRC 107634 / OCM 161 / Z-7303</strain>
    </source>
</reference>
<evidence type="ECO:0000313" key="9">
    <source>
        <dbReference type="Proteomes" id="UP000000391"/>
    </source>
</evidence>
<comment type="catalytic activity">
    <reaction evidence="1 6">
        <text>2 ATP = 3',3'-c-di-AMP + 2 diphosphate</text>
        <dbReference type="Rhea" id="RHEA:35655"/>
        <dbReference type="ChEBI" id="CHEBI:30616"/>
        <dbReference type="ChEBI" id="CHEBI:33019"/>
        <dbReference type="ChEBI" id="CHEBI:71500"/>
        <dbReference type="EC" id="2.7.7.85"/>
    </reaction>
</comment>
<organism evidence="8 9">
    <name type="scientific">Methanohalobium evestigatum (strain ATCC BAA-1072 / DSM 3721 / NBRC 107634 / OCM 161 / Z-7303)</name>
    <dbReference type="NCBI Taxonomy" id="644295"/>
    <lineage>
        <taxon>Archaea</taxon>
        <taxon>Methanobacteriati</taxon>
        <taxon>Methanobacteriota</taxon>
        <taxon>Stenosarchaea group</taxon>
        <taxon>Methanomicrobia</taxon>
        <taxon>Methanosarcinales</taxon>
        <taxon>Methanosarcinaceae</taxon>
        <taxon>Methanohalobium</taxon>
    </lineage>
</organism>
<dbReference type="EMBL" id="CP002069">
    <property type="protein sequence ID" value="ADI74803.1"/>
    <property type="molecule type" value="Genomic_DNA"/>
</dbReference>
<keyword evidence="5 6" id="KW-0067">ATP-binding</keyword>
<dbReference type="InterPro" id="IPR050338">
    <property type="entry name" value="DisA"/>
</dbReference>
<evidence type="ECO:0000256" key="2">
    <source>
        <dbReference type="ARBA" id="ARBA00022679"/>
    </source>
</evidence>
<dbReference type="Pfam" id="PF02457">
    <property type="entry name" value="DAC"/>
    <property type="match status" value="1"/>
</dbReference>
<dbReference type="PROSITE" id="PS51794">
    <property type="entry name" value="DAC"/>
    <property type="match status" value="1"/>
</dbReference>
<dbReference type="GO" id="GO:0030145">
    <property type="term" value="F:manganese ion binding"/>
    <property type="evidence" value="ECO:0007669"/>
    <property type="project" value="UniProtKB-UniRule"/>
</dbReference>
<keyword evidence="3 6" id="KW-0548">Nucleotidyltransferase</keyword>
<protein>
    <recommendedName>
        <fullName evidence="6">Diadenylate cyclase</fullName>
        <shortName evidence="6">DAC</shortName>
        <ecNumber evidence="6">2.7.7.85</ecNumber>
    </recommendedName>
    <alternativeName>
        <fullName evidence="6">Cyclic-di-AMP synthase</fullName>
        <shortName evidence="6">c-di-AMP synthase</shortName>
    </alternativeName>
</protein>
<dbReference type="KEGG" id="mev:Metev_1973"/>